<accession>A0A8E2JC20</accession>
<evidence type="ECO:0000313" key="3">
    <source>
        <dbReference type="Proteomes" id="UP000250266"/>
    </source>
</evidence>
<sequence length="541" mass="61852">MTMSDLRSEKPYPFGPLFVICDGFPTGYIQRSSKSPKQFQEIRYCNPSRASPVDQRFFAFKEQIPMQEHSDPNQEVDSFSMKEIKELEMETRIPLVDAELRKSRFSPVWTWLRNATTRKQRNMAVTPKQRIKPEKPIIASTGPIIADDGQNFEMVEIESRPKNAARHRQNKSMLHKLPVEILLIIGEYLSPVDRLCMRRTCGKFRTCFSRLGPETRNNAILRTEIVQFLFLLRKDKWNKAQEDYHQRCNLMGLGSQLYELGCSACLKTHHVGEFSGPSLPNDMAESPRTRICAGLKGCIELCEHFSFSAECLLRGMSRFRTMGMQCEMHCPAHGVDGTSTYHIGAHASAPRLKYDNGNKITVDRTFYLFSVGINDIVTHDALSSALNNIDVFVCPHLRTSSADIFRGKDLTVECSLGLKGHPDLGWHPDWNERLCSRLSDLGASLREDECMFWTTCWNRDCLTRYGLRRLYPRDHVNFITLDVSRILLEGPTHPSWKAQVVLGDNKKEIRPNSNNCESRFGSCKGPFCAARYNGLVVTQYD</sequence>
<feature type="domain" description="F-box" evidence="1">
    <location>
        <begin position="177"/>
        <end position="217"/>
    </location>
</feature>
<dbReference type="OrthoDB" id="3792649at2759"/>
<organism evidence="2 3">
    <name type="scientific">Lepidopterella palustris CBS 459.81</name>
    <dbReference type="NCBI Taxonomy" id="1314670"/>
    <lineage>
        <taxon>Eukaryota</taxon>
        <taxon>Fungi</taxon>
        <taxon>Dikarya</taxon>
        <taxon>Ascomycota</taxon>
        <taxon>Pezizomycotina</taxon>
        <taxon>Dothideomycetes</taxon>
        <taxon>Pleosporomycetidae</taxon>
        <taxon>Mytilinidiales</taxon>
        <taxon>Argynnaceae</taxon>
        <taxon>Lepidopterella</taxon>
    </lineage>
</organism>
<dbReference type="CDD" id="cd09917">
    <property type="entry name" value="F-box_SF"/>
    <property type="match status" value="1"/>
</dbReference>
<dbReference type="SUPFAM" id="SSF81383">
    <property type="entry name" value="F-box domain"/>
    <property type="match status" value="1"/>
</dbReference>
<dbReference type="EMBL" id="KV745173">
    <property type="protein sequence ID" value="OCK76862.1"/>
    <property type="molecule type" value="Genomic_DNA"/>
</dbReference>
<keyword evidence="3" id="KW-1185">Reference proteome</keyword>
<evidence type="ECO:0000259" key="1">
    <source>
        <dbReference type="SMART" id="SM00256"/>
    </source>
</evidence>
<gene>
    <name evidence="2" type="ORF">K432DRAFT_396088</name>
</gene>
<dbReference type="Proteomes" id="UP000250266">
    <property type="component" value="Unassembled WGS sequence"/>
</dbReference>
<protein>
    <recommendedName>
        <fullName evidence="1">F-box domain-containing protein</fullName>
    </recommendedName>
</protein>
<evidence type="ECO:0000313" key="2">
    <source>
        <dbReference type="EMBL" id="OCK76862.1"/>
    </source>
</evidence>
<reference evidence="2 3" key="1">
    <citation type="journal article" date="2016" name="Nat. Commun.">
        <title>Ectomycorrhizal ecology is imprinted in the genome of the dominant symbiotic fungus Cenococcum geophilum.</title>
        <authorList>
            <consortium name="DOE Joint Genome Institute"/>
            <person name="Peter M."/>
            <person name="Kohler A."/>
            <person name="Ohm R.A."/>
            <person name="Kuo A."/>
            <person name="Krutzmann J."/>
            <person name="Morin E."/>
            <person name="Arend M."/>
            <person name="Barry K.W."/>
            <person name="Binder M."/>
            <person name="Choi C."/>
            <person name="Clum A."/>
            <person name="Copeland A."/>
            <person name="Grisel N."/>
            <person name="Haridas S."/>
            <person name="Kipfer T."/>
            <person name="LaButti K."/>
            <person name="Lindquist E."/>
            <person name="Lipzen A."/>
            <person name="Maire R."/>
            <person name="Meier B."/>
            <person name="Mihaltcheva S."/>
            <person name="Molinier V."/>
            <person name="Murat C."/>
            <person name="Poggeler S."/>
            <person name="Quandt C.A."/>
            <person name="Sperisen C."/>
            <person name="Tritt A."/>
            <person name="Tisserant E."/>
            <person name="Crous P.W."/>
            <person name="Henrissat B."/>
            <person name="Nehls U."/>
            <person name="Egli S."/>
            <person name="Spatafora J.W."/>
            <person name="Grigoriev I.V."/>
            <person name="Martin F.M."/>
        </authorList>
    </citation>
    <scope>NUCLEOTIDE SEQUENCE [LARGE SCALE GENOMIC DNA]</scope>
    <source>
        <strain evidence="2 3">CBS 459.81</strain>
    </source>
</reference>
<dbReference type="Pfam" id="PF00646">
    <property type="entry name" value="F-box"/>
    <property type="match status" value="1"/>
</dbReference>
<proteinExistence type="predicted"/>
<dbReference type="InterPro" id="IPR036047">
    <property type="entry name" value="F-box-like_dom_sf"/>
</dbReference>
<name>A0A8E2JC20_9PEZI</name>
<dbReference type="SMART" id="SM00256">
    <property type="entry name" value="FBOX"/>
    <property type="match status" value="1"/>
</dbReference>
<dbReference type="InterPro" id="IPR001810">
    <property type="entry name" value="F-box_dom"/>
</dbReference>
<dbReference type="AlphaFoldDB" id="A0A8E2JC20"/>